<name>A0A2G9ULG8_TELCI</name>
<gene>
    <name evidence="1" type="ORF">TELCIR_07008</name>
</gene>
<proteinExistence type="predicted"/>
<evidence type="ECO:0000313" key="1">
    <source>
        <dbReference type="EMBL" id="PIO71104.1"/>
    </source>
</evidence>
<evidence type="ECO:0000313" key="2">
    <source>
        <dbReference type="Proteomes" id="UP000230423"/>
    </source>
</evidence>
<reference evidence="1 2" key="1">
    <citation type="submission" date="2015-09" db="EMBL/GenBank/DDBJ databases">
        <title>Draft genome of the parasitic nematode Teladorsagia circumcincta isolate WARC Sus (inbred).</title>
        <authorList>
            <person name="Mitreva M."/>
        </authorList>
    </citation>
    <scope>NUCLEOTIDE SEQUENCE [LARGE SCALE GENOMIC DNA]</scope>
    <source>
        <strain evidence="1 2">S</strain>
    </source>
</reference>
<keyword evidence="2" id="KW-1185">Reference proteome</keyword>
<dbReference type="EMBL" id="KZ346052">
    <property type="protein sequence ID" value="PIO71104.1"/>
    <property type="molecule type" value="Genomic_DNA"/>
</dbReference>
<protein>
    <submittedName>
        <fullName evidence="1">Uncharacterized protein</fullName>
    </submittedName>
</protein>
<organism evidence="1 2">
    <name type="scientific">Teladorsagia circumcincta</name>
    <name type="common">Brown stomach worm</name>
    <name type="synonym">Ostertagia circumcincta</name>
    <dbReference type="NCBI Taxonomy" id="45464"/>
    <lineage>
        <taxon>Eukaryota</taxon>
        <taxon>Metazoa</taxon>
        <taxon>Ecdysozoa</taxon>
        <taxon>Nematoda</taxon>
        <taxon>Chromadorea</taxon>
        <taxon>Rhabditida</taxon>
        <taxon>Rhabditina</taxon>
        <taxon>Rhabditomorpha</taxon>
        <taxon>Strongyloidea</taxon>
        <taxon>Trichostrongylidae</taxon>
        <taxon>Teladorsagia</taxon>
    </lineage>
</organism>
<dbReference type="Proteomes" id="UP000230423">
    <property type="component" value="Unassembled WGS sequence"/>
</dbReference>
<dbReference type="AlphaFoldDB" id="A0A2G9ULG8"/>
<sequence length="89" mass="10160">MLLDLENLDLTKHATLRLLLITVIHPCASVFSPSFNEFLFTNYGKEFADRMLRIDIGLHGSFGGGDTRLVRPVRSGHSYKQWQRTPENV</sequence>
<accession>A0A2G9ULG8</accession>